<evidence type="ECO:0000313" key="3">
    <source>
        <dbReference type="EMBL" id="RZU42579.1"/>
    </source>
</evidence>
<keyword evidence="2" id="KW-0472">Membrane</keyword>
<feature type="transmembrane region" description="Helical" evidence="2">
    <location>
        <begin position="317"/>
        <end position="339"/>
    </location>
</feature>
<keyword evidence="2" id="KW-0812">Transmembrane</keyword>
<feature type="transmembrane region" description="Helical" evidence="2">
    <location>
        <begin position="570"/>
        <end position="592"/>
    </location>
</feature>
<feature type="transmembrane region" description="Helical" evidence="2">
    <location>
        <begin position="613"/>
        <end position="633"/>
    </location>
</feature>
<dbReference type="RefSeq" id="WP_165420169.1">
    <property type="nucleotide sequence ID" value="NZ_SHKW01000001.1"/>
</dbReference>
<feature type="transmembrane region" description="Helical" evidence="2">
    <location>
        <begin position="639"/>
        <end position="656"/>
    </location>
</feature>
<dbReference type="AlphaFoldDB" id="A0A4Q7YZG8"/>
<feature type="transmembrane region" description="Helical" evidence="2">
    <location>
        <begin position="123"/>
        <end position="139"/>
    </location>
</feature>
<feature type="transmembrane region" description="Helical" evidence="2">
    <location>
        <begin position="668"/>
        <end position="685"/>
    </location>
</feature>
<comment type="caution">
    <text evidence="3">The sequence shown here is derived from an EMBL/GenBank/DDBJ whole genome shotgun (WGS) entry which is preliminary data.</text>
</comment>
<feature type="region of interest" description="Disordered" evidence="1">
    <location>
        <begin position="1"/>
        <end position="20"/>
    </location>
</feature>
<feature type="transmembrane region" description="Helical" evidence="2">
    <location>
        <begin position="151"/>
        <end position="174"/>
    </location>
</feature>
<dbReference type="PANTHER" id="PTHR38434">
    <property type="entry name" value="BLL2549 PROTEIN"/>
    <property type="match status" value="1"/>
</dbReference>
<feature type="compositionally biased region" description="Pro residues" evidence="1">
    <location>
        <begin position="53"/>
        <end position="65"/>
    </location>
</feature>
<dbReference type="EMBL" id="SHKW01000001">
    <property type="protein sequence ID" value="RZU42579.1"/>
    <property type="molecule type" value="Genomic_DNA"/>
</dbReference>
<feature type="transmembrane region" description="Helical" evidence="2">
    <location>
        <begin position="346"/>
        <end position="366"/>
    </location>
</feature>
<sequence>MGPEDLPQAPQSRADDVSGASELRLLTARVEALERELATMRSSATGVPSSPIASPPPPIPSPPMQSRPSRVAPVEAPAVPRSSSSLENRLGAQVFNRVGIIALMIGVTWFLKLAIDKQWIGEVGRILIGLVAGAGVIVWSERFRRKGFSTFSYSLKAIGSGVLYLTLWAAYQLYHVMPSEACLGGMILITAWNAYMAWAQDAELLAAYALAGGLATPLLLSTGGNHEAFLFTYLLAIDMATVALVRIKPWQRLLLGAFPATVLYFIAWYARFYEEPAFAVTTVFAGLFFLVFAFVPLGSRTPESEPHSGLFRSLSRFFPEILLPLGNAAFISLALYSLMQASGRHWFLPWLMLILAATYLLMARLPQGSVPAAMHLSLAVVFLTIAIPLKASGHWITIAWLVEGVALLWVSARVASLPADAEGSSSRSSGAASVLRWLSAGSLVLGLGGLLAVPFWFDAGQTLPLFNHNLATALVAAAAFAATAWLALRTRRIDRVAFPAWSQFAFLSLIAVNLVAVLLGLREVVTSRYGPSPHSPFLNADFGMALMGLVMLSVVAAVALRIAVADETTLLWAHLSGGSIIVINLLAILTGVREIQSLWPVTAANSDSELRRALAVSAFLMAYGAVLLAAGFWRRTAFIRWQALILLVFTIGKTFLYDMRNLSQGYRVVSFLGLGALLMTVSFAYQKDWLALRDSGVAHGPETSSGHES</sequence>
<feature type="transmembrane region" description="Helical" evidence="2">
    <location>
        <begin position="500"/>
        <end position="521"/>
    </location>
</feature>
<feature type="transmembrane region" description="Helical" evidence="2">
    <location>
        <begin position="181"/>
        <end position="198"/>
    </location>
</feature>
<dbReference type="InterPro" id="IPR019286">
    <property type="entry name" value="DUF2339_TM"/>
</dbReference>
<feature type="transmembrane region" description="Helical" evidence="2">
    <location>
        <begin position="435"/>
        <end position="457"/>
    </location>
</feature>
<feature type="transmembrane region" description="Helical" evidence="2">
    <location>
        <begin position="277"/>
        <end position="297"/>
    </location>
</feature>
<protein>
    <submittedName>
        <fullName evidence="3">Putative membrane protein DUF2339</fullName>
    </submittedName>
</protein>
<reference evidence="3 4" key="1">
    <citation type="submission" date="2019-02" db="EMBL/GenBank/DDBJ databases">
        <title>Genomic Encyclopedia of Archaeal and Bacterial Type Strains, Phase II (KMG-II): from individual species to whole genera.</title>
        <authorList>
            <person name="Goeker M."/>
        </authorList>
    </citation>
    <scope>NUCLEOTIDE SEQUENCE [LARGE SCALE GENOMIC DNA]</scope>
    <source>
        <strain evidence="3 4">DSM 18101</strain>
    </source>
</reference>
<dbReference type="Pfam" id="PF10101">
    <property type="entry name" value="DUF2339"/>
    <property type="match status" value="1"/>
</dbReference>
<proteinExistence type="predicted"/>
<dbReference type="PANTHER" id="PTHR38434:SF1">
    <property type="entry name" value="BLL2549 PROTEIN"/>
    <property type="match status" value="1"/>
</dbReference>
<evidence type="ECO:0000313" key="4">
    <source>
        <dbReference type="Proteomes" id="UP000292958"/>
    </source>
</evidence>
<feature type="transmembrane region" description="Helical" evidence="2">
    <location>
        <begin position="253"/>
        <end position="270"/>
    </location>
</feature>
<evidence type="ECO:0000256" key="1">
    <source>
        <dbReference type="SAM" id="MobiDB-lite"/>
    </source>
</evidence>
<feature type="transmembrane region" description="Helical" evidence="2">
    <location>
        <begin position="469"/>
        <end position="488"/>
    </location>
</feature>
<keyword evidence="4" id="KW-1185">Reference proteome</keyword>
<dbReference type="Proteomes" id="UP000292958">
    <property type="component" value="Unassembled WGS sequence"/>
</dbReference>
<feature type="transmembrane region" description="Helical" evidence="2">
    <location>
        <begin position="94"/>
        <end position="111"/>
    </location>
</feature>
<feature type="transmembrane region" description="Helical" evidence="2">
    <location>
        <begin position="542"/>
        <end position="564"/>
    </location>
</feature>
<accession>A0A4Q7YZG8</accession>
<organism evidence="3 4">
    <name type="scientific">Edaphobacter modestus</name>
    <dbReference type="NCBI Taxonomy" id="388466"/>
    <lineage>
        <taxon>Bacteria</taxon>
        <taxon>Pseudomonadati</taxon>
        <taxon>Acidobacteriota</taxon>
        <taxon>Terriglobia</taxon>
        <taxon>Terriglobales</taxon>
        <taxon>Acidobacteriaceae</taxon>
        <taxon>Edaphobacter</taxon>
    </lineage>
</organism>
<keyword evidence="2" id="KW-1133">Transmembrane helix</keyword>
<name>A0A4Q7YZG8_9BACT</name>
<feature type="transmembrane region" description="Helical" evidence="2">
    <location>
        <begin position="204"/>
        <end position="221"/>
    </location>
</feature>
<evidence type="ECO:0000256" key="2">
    <source>
        <dbReference type="SAM" id="Phobius"/>
    </source>
</evidence>
<gene>
    <name evidence="3" type="ORF">BDD14_4170</name>
</gene>
<feature type="region of interest" description="Disordered" evidence="1">
    <location>
        <begin position="37"/>
        <end position="78"/>
    </location>
</feature>